<sequence>FIEKNSHTYIENGVNEQVRRLEKQQKTQIKPKSTIKSLSIIKQDSQESIIPEIIPENHIKQDTISLRESNTQIIEKTITGKGITYDIVMIIGIFLLILHIYLCYKLYSINN</sequence>
<comment type="caution">
    <text evidence="2">The sequence shown here is derived from an EMBL/GenBank/DDBJ whole genome shotgun (WGS) entry which is preliminary data.</text>
</comment>
<feature type="transmembrane region" description="Helical" evidence="1">
    <location>
        <begin position="83"/>
        <end position="102"/>
    </location>
</feature>
<keyword evidence="1" id="KW-1133">Transmembrane helix</keyword>
<name>A0A820Q919_9BILA</name>
<reference evidence="2" key="1">
    <citation type="submission" date="2021-02" db="EMBL/GenBank/DDBJ databases">
        <authorList>
            <person name="Nowell W R."/>
        </authorList>
    </citation>
    <scope>NUCLEOTIDE SEQUENCE</scope>
</reference>
<dbReference type="EMBL" id="CAJOBB010026529">
    <property type="protein sequence ID" value="CAF4416598.1"/>
    <property type="molecule type" value="Genomic_DNA"/>
</dbReference>
<evidence type="ECO:0000313" key="2">
    <source>
        <dbReference type="EMBL" id="CAF4416598.1"/>
    </source>
</evidence>
<gene>
    <name evidence="2" type="ORF">KXQ929_LOCUS51925</name>
</gene>
<keyword evidence="1" id="KW-0812">Transmembrane</keyword>
<dbReference type="AlphaFoldDB" id="A0A820Q919"/>
<dbReference type="Proteomes" id="UP000663868">
    <property type="component" value="Unassembled WGS sequence"/>
</dbReference>
<protein>
    <submittedName>
        <fullName evidence="2">Uncharacterized protein</fullName>
    </submittedName>
</protein>
<proteinExistence type="predicted"/>
<organism evidence="2 3">
    <name type="scientific">Adineta steineri</name>
    <dbReference type="NCBI Taxonomy" id="433720"/>
    <lineage>
        <taxon>Eukaryota</taxon>
        <taxon>Metazoa</taxon>
        <taxon>Spiralia</taxon>
        <taxon>Gnathifera</taxon>
        <taxon>Rotifera</taxon>
        <taxon>Eurotatoria</taxon>
        <taxon>Bdelloidea</taxon>
        <taxon>Adinetida</taxon>
        <taxon>Adinetidae</taxon>
        <taxon>Adineta</taxon>
    </lineage>
</organism>
<evidence type="ECO:0000256" key="1">
    <source>
        <dbReference type="SAM" id="Phobius"/>
    </source>
</evidence>
<feature type="non-terminal residue" evidence="2">
    <location>
        <position position="1"/>
    </location>
</feature>
<evidence type="ECO:0000313" key="3">
    <source>
        <dbReference type="Proteomes" id="UP000663868"/>
    </source>
</evidence>
<feature type="non-terminal residue" evidence="2">
    <location>
        <position position="111"/>
    </location>
</feature>
<accession>A0A820Q919</accession>
<keyword evidence="1" id="KW-0472">Membrane</keyword>